<feature type="domain" description="HTH araC/xylS-type" evidence="5">
    <location>
        <begin position="174"/>
        <end position="271"/>
    </location>
</feature>
<dbReference type="PRINTS" id="PR00032">
    <property type="entry name" value="HTHARAC"/>
</dbReference>
<keyword evidence="3" id="KW-0010">Activator</keyword>
<evidence type="ECO:0000256" key="4">
    <source>
        <dbReference type="ARBA" id="ARBA00023163"/>
    </source>
</evidence>
<proteinExistence type="predicted"/>
<organism evidence="6 7">
    <name type="scientific">Vibrio sinensis</name>
    <dbReference type="NCBI Taxonomy" id="2302434"/>
    <lineage>
        <taxon>Bacteria</taxon>
        <taxon>Pseudomonadati</taxon>
        <taxon>Pseudomonadota</taxon>
        <taxon>Gammaproteobacteria</taxon>
        <taxon>Vibrionales</taxon>
        <taxon>Vibrionaceae</taxon>
        <taxon>Vibrio</taxon>
    </lineage>
</organism>
<comment type="caution">
    <text evidence="6">The sequence shown here is derived from an EMBL/GenBank/DDBJ whole genome shotgun (WGS) entry which is preliminary data.</text>
</comment>
<dbReference type="InterPro" id="IPR037923">
    <property type="entry name" value="HTH-like"/>
</dbReference>
<name>A0A3A6QAC9_9VIBR</name>
<dbReference type="PANTHER" id="PTHR46796:SF2">
    <property type="entry name" value="TRANSCRIPTIONAL REGULATORY PROTEIN"/>
    <property type="match status" value="1"/>
</dbReference>
<keyword evidence="2" id="KW-0238">DNA-binding</keyword>
<dbReference type="InterPro" id="IPR050204">
    <property type="entry name" value="AraC_XylS_family_regulators"/>
</dbReference>
<evidence type="ECO:0000259" key="5">
    <source>
        <dbReference type="PROSITE" id="PS01124"/>
    </source>
</evidence>
<dbReference type="Gene3D" id="1.10.10.60">
    <property type="entry name" value="Homeodomain-like"/>
    <property type="match status" value="2"/>
</dbReference>
<gene>
    <name evidence="6" type="ORF">DZ860_23120</name>
</gene>
<dbReference type="EMBL" id="QVMU01000046">
    <property type="protein sequence ID" value="RJX64846.1"/>
    <property type="molecule type" value="Genomic_DNA"/>
</dbReference>
<keyword evidence="1" id="KW-0805">Transcription regulation</keyword>
<dbReference type="Pfam" id="PF12833">
    <property type="entry name" value="HTH_18"/>
    <property type="match status" value="1"/>
</dbReference>
<dbReference type="SUPFAM" id="SSF46689">
    <property type="entry name" value="Homeodomain-like"/>
    <property type="match status" value="2"/>
</dbReference>
<evidence type="ECO:0000256" key="2">
    <source>
        <dbReference type="ARBA" id="ARBA00023125"/>
    </source>
</evidence>
<keyword evidence="7" id="KW-1185">Reference proteome</keyword>
<dbReference type="InterPro" id="IPR014710">
    <property type="entry name" value="RmlC-like_jellyroll"/>
</dbReference>
<accession>A0A3A6QAC9</accession>
<sequence>MKADSSANFKQSTLVPWIELRVATQSSACYEAHSHDEFSFGIINQGTANYYNRGVSHRIGRGDVVTINPSDVHSCNPNLGSWSYNMLFVDTLKMGELQQEVLHSRGQSSSFDYLPFVGDLERHSLIKQQFQSLFMSLRQERDLLQTQNHLFAFVETTLGSVSFDTNENVLAPLSRVRDKLLDEIDASHQLETLATEVGLSRYQLLRMFKRHFGMTPHAYVMDEKIKRAKVMLKRGQGISDIAHQLGFSDQAHFQRHFKKVLTVTPKYYQSHFVMDR</sequence>
<dbReference type="Proteomes" id="UP000273252">
    <property type="component" value="Unassembled WGS sequence"/>
</dbReference>
<dbReference type="SMART" id="SM00342">
    <property type="entry name" value="HTH_ARAC"/>
    <property type="match status" value="1"/>
</dbReference>
<dbReference type="InterPro" id="IPR018060">
    <property type="entry name" value="HTH_AraC"/>
</dbReference>
<dbReference type="PROSITE" id="PS01124">
    <property type="entry name" value="HTH_ARAC_FAMILY_2"/>
    <property type="match status" value="1"/>
</dbReference>
<keyword evidence="4" id="KW-0804">Transcription</keyword>
<dbReference type="OrthoDB" id="9809338at2"/>
<dbReference type="Gene3D" id="2.60.120.10">
    <property type="entry name" value="Jelly Rolls"/>
    <property type="match status" value="1"/>
</dbReference>
<evidence type="ECO:0000256" key="3">
    <source>
        <dbReference type="ARBA" id="ARBA00023159"/>
    </source>
</evidence>
<evidence type="ECO:0000256" key="1">
    <source>
        <dbReference type="ARBA" id="ARBA00023015"/>
    </source>
</evidence>
<reference evidence="6 7" key="1">
    <citation type="submission" date="2018-08" db="EMBL/GenBank/DDBJ databases">
        <title>Vibrio isolated from the Eastern China Marginal Seas.</title>
        <authorList>
            <person name="Li Y."/>
        </authorList>
    </citation>
    <scope>NUCLEOTIDE SEQUENCE [LARGE SCALE GENOMIC DNA]</scope>
    <source>
        <strain evidence="6 7">BEI233</strain>
    </source>
</reference>
<dbReference type="InterPro" id="IPR020449">
    <property type="entry name" value="Tscrpt_reg_AraC-type_HTH"/>
</dbReference>
<dbReference type="GO" id="GO:0003700">
    <property type="term" value="F:DNA-binding transcription factor activity"/>
    <property type="evidence" value="ECO:0007669"/>
    <property type="project" value="InterPro"/>
</dbReference>
<evidence type="ECO:0000313" key="6">
    <source>
        <dbReference type="EMBL" id="RJX64846.1"/>
    </source>
</evidence>
<evidence type="ECO:0000313" key="7">
    <source>
        <dbReference type="Proteomes" id="UP000273252"/>
    </source>
</evidence>
<dbReference type="SUPFAM" id="SSF51215">
    <property type="entry name" value="Regulatory protein AraC"/>
    <property type="match status" value="1"/>
</dbReference>
<dbReference type="PANTHER" id="PTHR46796">
    <property type="entry name" value="HTH-TYPE TRANSCRIPTIONAL ACTIVATOR RHAS-RELATED"/>
    <property type="match status" value="1"/>
</dbReference>
<dbReference type="AlphaFoldDB" id="A0A3A6QAC9"/>
<protein>
    <submittedName>
        <fullName evidence="6">AraC family transcriptional regulator</fullName>
    </submittedName>
</protein>
<dbReference type="GO" id="GO:0043565">
    <property type="term" value="F:sequence-specific DNA binding"/>
    <property type="evidence" value="ECO:0007669"/>
    <property type="project" value="InterPro"/>
</dbReference>
<dbReference type="Pfam" id="PF02311">
    <property type="entry name" value="AraC_binding"/>
    <property type="match status" value="1"/>
</dbReference>
<dbReference type="InterPro" id="IPR003313">
    <property type="entry name" value="AraC-bd"/>
</dbReference>
<dbReference type="RefSeq" id="WP_120035646.1">
    <property type="nucleotide sequence ID" value="NZ_QVMU01000046.1"/>
</dbReference>
<dbReference type="InterPro" id="IPR009057">
    <property type="entry name" value="Homeodomain-like_sf"/>
</dbReference>